<proteinExistence type="predicted"/>
<evidence type="ECO:0000259" key="3">
    <source>
        <dbReference type="Pfam" id="PF00497"/>
    </source>
</evidence>
<feature type="domain" description="Solute-binding protein family 3/N-terminal" evidence="3">
    <location>
        <begin position="28"/>
        <end position="251"/>
    </location>
</feature>
<keyword evidence="5" id="KW-1185">Reference proteome</keyword>
<dbReference type="Gene3D" id="3.40.190.10">
    <property type="entry name" value="Periplasmic binding protein-like II"/>
    <property type="match status" value="2"/>
</dbReference>
<dbReference type="Pfam" id="PF00497">
    <property type="entry name" value="SBP_bac_3"/>
    <property type="match status" value="1"/>
</dbReference>
<feature type="signal peptide" evidence="2">
    <location>
        <begin position="1"/>
        <end position="22"/>
    </location>
</feature>
<accession>A0ABW7GNW8</accession>
<dbReference type="InterPro" id="IPR001638">
    <property type="entry name" value="Solute-binding_3/MltF_N"/>
</dbReference>
<evidence type="ECO:0000256" key="2">
    <source>
        <dbReference type="SAM" id="SignalP"/>
    </source>
</evidence>
<dbReference type="SUPFAM" id="SSF53850">
    <property type="entry name" value="Periplasmic binding protein-like II"/>
    <property type="match status" value="1"/>
</dbReference>
<feature type="chain" id="PRO_5047345704" evidence="2">
    <location>
        <begin position="23"/>
        <end position="258"/>
    </location>
</feature>
<comment type="caution">
    <text evidence="4">The sequence shown here is derived from an EMBL/GenBank/DDBJ whole genome shotgun (WGS) entry which is preliminary data.</text>
</comment>
<gene>
    <name evidence="4" type="ORF">ACG04Q_18785</name>
</gene>
<name>A0ABW7GNW8_9BURK</name>
<evidence type="ECO:0000313" key="5">
    <source>
        <dbReference type="Proteomes" id="UP001606302"/>
    </source>
</evidence>
<dbReference type="RefSeq" id="WP_394512779.1">
    <property type="nucleotide sequence ID" value="NZ_JBIGHX010000007.1"/>
</dbReference>
<dbReference type="PANTHER" id="PTHR35936:SF6">
    <property type="entry name" value="AMINO ACID ABC TRANSPORTER SUBSTRATE-BINDING PAAT FAMILY PROTEIN"/>
    <property type="match status" value="1"/>
</dbReference>
<reference evidence="4 5" key="1">
    <citation type="submission" date="2024-08" db="EMBL/GenBank/DDBJ databases">
        <authorList>
            <person name="Lu H."/>
        </authorList>
    </citation>
    <scope>NUCLEOTIDE SEQUENCE [LARGE SCALE GENOMIC DNA]</scope>
    <source>
        <strain evidence="4 5">DXS20W</strain>
    </source>
</reference>
<keyword evidence="1 2" id="KW-0732">Signal</keyword>
<organism evidence="4 5">
    <name type="scientific">Pelomonas lactea</name>
    <dbReference type="NCBI Taxonomy" id="3299030"/>
    <lineage>
        <taxon>Bacteria</taxon>
        <taxon>Pseudomonadati</taxon>
        <taxon>Pseudomonadota</taxon>
        <taxon>Betaproteobacteria</taxon>
        <taxon>Burkholderiales</taxon>
        <taxon>Sphaerotilaceae</taxon>
        <taxon>Roseateles</taxon>
    </lineage>
</organism>
<evidence type="ECO:0000256" key="1">
    <source>
        <dbReference type="ARBA" id="ARBA00022729"/>
    </source>
</evidence>
<dbReference type="EMBL" id="JBIGHX010000007">
    <property type="protein sequence ID" value="MFG6463628.1"/>
    <property type="molecule type" value="Genomic_DNA"/>
</dbReference>
<dbReference type="Proteomes" id="UP001606302">
    <property type="component" value="Unassembled WGS sequence"/>
</dbReference>
<dbReference type="PANTHER" id="PTHR35936">
    <property type="entry name" value="MEMBRANE-BOUND LYTIC MUREIN TRANSGLYCOSYLASE F"/>
    <property type="match status" value="1"/>
</dbReference>
<evidence type="ECO:0000313" key="4">
    <source>
        <dbReference type="EMBL" id="MFG6463628.1"/>
    </source>
</evidence>
<protein>
    <submittedName>
        <fullName evidence="4">Substrate-binding periplasmic protein</fullName>
    </submittedName>
</protein>
<sequence>MSATTWRCLLTAALALHLTARAAGPVVLAGEDDWAPYSAAESPGSPQEQPPKGFSVTLIRAAFATQGITPQFVTVPFARCMLLARSREVAGCFNATVTDENRDDYLWHQPPMFEEELSIFGRAGEAGPELRLADLRGKRVAITNGYTYPTEFMRDPRIQRFTATSDANLLRMLVNGRVDYILLNRTPGWMRIDAAPEFRGKVVRRGILSADAFWVAFSKAHPDGPALAQAFGRGLAQMRRDGSYARLLDEFRKQVGYR</sequence>